<gene>
    <name evidence="1" type="ORF">Desaf_0465</name>
</gene>
<organism evidence="1 2">
    <name type="scientific">Desulfocurvibacter africanus subsp. africanus str. Walvis Bay</name>
    <dbReference type="NCBI Taxonomy" id="690850"/>
    <lineage>
        <taxon>Bacteria</taxon>
        <taxon>Pseudomonadati</taxon>
        <taxon>Thermodesulfobacteriota</taxon>
        <taxon>Desulfovibrionia</taxon>
        <taxon>Desulfovibrionales</taxon>
        <taxon>Desulfovibrionaceae</taxon>
        <taxon>Desulfocurvibacter</taxon>
    </lineage>
</organism>
<sequence length="122" mass="13360" precursor="true">MIRLISMTRLPRMTCAIGVTLLSLIAGFVASATPLMAGGYCSSYGVMCYRSWIPEERPGILSRWRAADGDYMGSIFLPEGTCSTLNLGLNCRPCEAAQTDDWSQACNERFSECLGKCFAQPE</sequence>
<dbReference type="STRING" id="690850.Desaf_0465"/>
<dbReference type="RefSeq" id="WP_014258665.1">
    <property type="nucleotide sequence ID" value="NC_016629.1"/>
</dbReference>
<dbReference type="eggNOG" id="ENOG5031KG6">
    <property type="taxonomic scope" value="Bacteria"/>
</dbReference>
<dbReference type="KEGG" id="daf:Desaf_0465"/>
<keyword evidence="2" id="KW-1185">Reference proteome</keyword>
<evidence type="ECO:0000313" key="1">
    <source>
        <dbReference type="EMBL" id="EGJ48819.1"/>
    </source>
</evidence>
<protein>
    <submittedName>
        <fullName evidence="1">Uncharacterized protein</fullName>
    </submittedName>
</protein>
<dbReference type="AlphaFoldDB" id="F3YUD7"/>
<accession>F3YUD7</accession>
<reference evidence="1 2" key="1">
    <citation type="journal article" date="2011" name="J. Bacteriol.">
        <title>Genome sequence of the mercury-methylating and pleomorphic Desulfovibrio africanus Strain Walvis Bay.</title>
        <authorList>
            <person name="Brown S.D."/>
            <person name="Wall J.D."/>
            <person name="Kucken A.M."/>
            <person name="Gilmour C.C."/>
            <person name="Podar M."/>
            <person name="Brandt C.C."/>
            <person name="Teshima H."/>
            <person name="Detter J.C."/>
            <person name="Han C.S."/>
            <person name="Land M.L."/>
            <person name="Lucas S."/>
            <person name="Han J."/>
            <person name="Pennacchio L."/>
            <person name="Nolan M."/>
            <person name="Pitluck S."/>
            <person name="Woyke T."/>
            <person name="Goodwin L."/>
            <person name="Palumbo A.V."/>
            <person name="Elias D.A."/>
        </authorList>
    </citation>
    <scope>NUCLEOTIDE SEQUENCE [LARGE SCALE GENOMIC DNA]</scope>
    <source>
        <strain evidence="1 2">Walvis Bay</strain>
    </source>
</reference>
<dbReference type="EMBL" id="CP003221">
    <property type="protein sequence ID" value="EGJ48819.1"/>
    <property type="molecule type" value="Genomic_DNA"/>
</dbReference>
<proteinExistence type="predicted"/>
<dbReference type="HOGENOM" id="CLU_2022966_0_0_7"/>
<dbReference type="Proteomes" id="UP000007844">
    <property type="component" value="Chromosome"/>
</dbReference>
<name>F3YUD7_DESAF</name>
<evidence type="ECO:0000313" key="2">
    <source>
        <dbReference type="Proteomes" id="UP000007844"/>
    </source>
</evidence>